<dbReference type="InterPro" id="IPR006597">
    <property type="entry name" value="Sel1-like"/>
</dbReference>
<evidence type="ECO:0000313" key="2">
    <source>
        <dbReference type="EMBL" id="MFD2263713.1"/>
    </source>
</evidence>
<dbReference type="PANTHER" id="PTHR11102">
    <property type="entry name" value="SEL-1-LIKE PROTEIN"/>
    <property type="match status" value="1"/>
</dbReference>
<organism evidence="2 3">
    <name type="scientific">Lacibacterium aquatile</name>
    <dbReference type="NCBI Taxonomy" id="1168082"/>
    <lineage>
        <taxon>Bacteria</taxon>
        <taxon>Pseudomonadati</taxon>
        <taxon>Pseudomonadota</taxon>
        <taxon>Alphaproteobacteria</taxon>
        <taxon>Rhodospirillales</taxon>
        <taxon>Rhodospirillaceae</taxon>
    </lineage>
</organism>
<accession>A0ABW5DRD2</accession>
<proteinExistence type="predicted"/>
<dbReference type="InterPro" id="IPR011990">
    <property type="entry name" value="TPR-like_helical_dom_sf"/>
</dbReference>
<feature type="region of interest" description="Disordered" evidence="1">
    <location>
        <begin position="231"/>
        <end position="254"/>
    </location>
</feature>
<evidence type="ECO:0000313" key="3">
    <source>
        <dbReference type="Proteomes" id="UP001597295"/>
    </source>
</evidence>
<dbReference type="SUPFAM" id="SSF81901">
    <property type="entry name" value="HCP-like"/>
    <property type="match status" value="1"/>
</dbReference>
<dbReference type="SMART" id="SM00671">
    <property type="entry name" value="SEL1"/>
    <property type="match status" value="3"/>
</dbReference>
<dbReference type="Proteomes" id="UP001597295">
    <property type="component" value="Unassembled WGS sequence"/>
</dbReference>
<dbReference type="Gene3D" id="1.25.40.10">
    <property type="entry name" value="Tetratricopeptide repeat domain"/>
    <property type="match status" value="1"/>
</dbReference>
<dbReference type="EMBL" id="JBHUIP010000012">
    <property type="protein sequence ID" value="MFD2263713.1"/>
    <property type="molecule type" value="Genomic_DNA"/>
</dbReference>
<reference evidence="3" key="1">
    <citation type="journal article" date="2019" name="Int. J. Syst. Evol. Microbiol.">
        <title>The Global Catalogue of Microorganisms (GCM) 10K type strain sequencing project: providing services to taxonomists for standard genome sequencing and annotation.</title>
        <authorList>
            <consortium name="The Broad Institute Genomics Platform"/>
            <consortium name="The Broad Institute Genome Sequencing Center for Infectious Disease"/>
            <person name="Wu L."/>
            <person name="Ma J."/>
        </authorList>
    </citation>
    <scope>NUCLEOTIDE SEQUENCE [LARGE SCALE GENOMIC DNA]</scope>
    <source>
        <strain evidence="3">CGMCC 1.19062</strain>
    </source>
</reference>
<keyword evidence="3" id="KW-1185">Reference proteome</keyword>
<sequence length="254" mass="26245">MRRTVGVLGRVFGLGIWLLAGSALAAGLSETEVNALYDADKLNELQSLVAAPARSGDAVGLLGAGAVAARKGDMAGAFDYFKKSADKGNARAMLTLGRFYLSGVGGIAARDPAIAADWVQKSHGAGLPEAALDLGMLHAAGQGVARSPEKAVQYYREAADKGVPTAAGLLAESLASSSDKAVRADGAAYARLAAQRMKAKDNRDKVAKLADLLMASLDDAGRQLADKKFADMQASVPSARDTRDLNEAKNDAAK</sequence>
<comment type="caution">
    <text evidence="2">The sequence shown here is derived from an EMBL/GenBank/DDBJ whole genome shotgun (WGS) entry which is preliminary data.</text>
</comment>
<evidence type="ECO:0000256" key="1">
    <source>
        <dbReference type="SAM" id="MobiDB-lite"/>
    </source>
</evidence>
<dbReference type="RefSeq" id="WP_379876743.1">
    <property type="nucleotide sequence ID" value="NZ_JBHUIP010000012.1"/>
</dbReference>
<dbReference type="PANTHER" id="PTHR11102:SF160">
    <property type="entry name" value="ERAD-ASSOCIATED E3 UBIQUITIN-PROTEIN LIGASE COMPONENT HRD3"/>
    <property type="match status" value="1"/>
</dbReference>
<dbReference type="InterPro" id="IPR050767">
    <property type="entry name" value="Sel1_AlgK"/>
</dbReference>
<name>A0ABW5DRD2_9PROT</name>
<protein>
    <submittedName>
        <fullName evidence="2">Tetratricopeptide repeat protein</fullName>
    </submittedName>
</protein>
<feature type="compositionally biased region" description="Basic and acidic residues" evidence="1">
    <location>
        <begin position="240"/>
        <end position="254"/>
    </location>
</feature>
<gene>
    <name evidence="2" type="ORF">ACFSM5_12505</name>
</gene>
<dbReference type="Pfam" id="PF08238">
    <property type="entry name" value="Sel1"/>
    <property type="match status" value="3"/>
</dbReference>